<dbReference type="Gene3D" id="3.40.630.30">
    <property type="match status" value="1"/>
</dbReference>
<evidence type="ECO:0000313" key="3">
    <source>
        <dbReference type="Proteomes" id="UP001172102"/>
    </source>
</evidence>
<protein>
    <submittedName>
        <fullName evidence="2">Acetyltransferase</fullName>
    </submittedName>
</protein>
<proteinExistence type="predicted"/>
<dbReference type="EMBL" id="JAUKUA010000001">
    <property type="protein sequence ID" value="KAK0732112.1"/>
    <property type="molecule type" value="Genomic_DNA"/>
</dbReference>
<organism evidence="2 3">
    <name type="scientific">Lasiosphaeris hirsuta</name>
    <dbReference type="NCBI Taxonomy" id="260670"/>
    <lineage>
        <taxon>Eukaryota</taxon>
        <taxon>Fungi</taxon>
        <taxon>Dikarya</taxon>
        <taxon>Ascomycota</taxon>
        <taxon>Pezizomycotina</taxon>
        <taxon>Sordariomycetes</taxon>
        <taxon>Sordariomycetidae</taxon>
        <taxon>Sordariales</taxon>
        <taxon>Lasiosphaeriaceae</taxon>
        <taxon>Lasiosphaeris</taxon>
    </lineage>
</organism>
<dbReference type="PANTHER" id="PTHR42791:SF14">
    <property type="entry name" value="N-ACETYLTRANSFERASE DOMAIN-CONTAINING PROTEIN"/>
    <property type="match status" value="1"/>
</dbReference>
<gene>
    <name evidence="2" type="ORF">B0H67DRAFT_476381</name>
</gene>
<sequence>MAADTSTANALKLEDATADDIPALVEIWFAAFHNDPALAHLWPNTGGVRKWWEDANRNDMLNKLTFHRYIKIVDTESTDLQRKPRIAAWAKWDLSMPEERGRRYPPWHEDMPAGECDVFFGREETERRRVMGSLKHFYLDTLVTHPGYQRRGAGLMLLQWGCNLADEHGVGAYVDASKAGARLYERCGFVDESGSDAGDVASMARRP</sequence>
<dbReference type="PROSITE" id="PS51186">
    <property type="entry name" value="GNAT"/>
    <property type="match status" value="1"/>
</dbReference>
<dbReference type="PANTHER" id="PTHR42791">
    <property type="entry name" value="GNAT FAMILY ACETYLTRANSFERASE"/>
    <property type="match status" value="1"/>
</dbReference>
<dbReference type="AlphaFoldDB" id="A0AA40EBH5"/>
<dbReference type="Proteomes" id="UP001172102">
    <property type="component" value="Unassembled WGS sequence"/>
</dbReference>
<keyword evidence="3" id="KW-1185">Reference proteome</keyword>
<dbReference type="Pfam" id="PF00583">
    <property type="entry name" value="Acetyltransf_1"/>
    <property type="match status" value="1"/>
</dbReference>
<dbReference type="SUPFAM" id="SSF55729">
    <property type="entry name" value="Acyl-CoA N-acyltransferases (Nat)"/>
    <property type="match status" value="1"/>
</dbReference>
<reference evidence="2" key="1">
    <citation type="submission" date="2023-06" db="EMBL/GenBank/DDBJ databases">
        <title>Genome-scale phylogeny and comparative genomics of the fungal order Sordariales.</title>
        <authorList>
            <consortium name="Lawrence Berkeley National Laboratory"/>
            <person name="Hensen N."/>
            <person name="Bonometti L."/>
            <person name="Westerberg I."/>
            <person name="Brannstrom I.O."/>
            <person name="Guillou S."/>
            <person name="Cros-Aarteil S."/>
            <person name="Calhoun S."/>
            <person name="Haridas S."/>
            <person name="Kuo A."/>
            <person name="Mondo S."/>
            <person name="Pangilinan J."/>
            <person name="Riley R."/>
            <person name="Labutti K."/>
            <person name="Andreopoulos B."/>
            <person name="Lipzen A."/>
            <person name="Chen C."/>
            <person name="Yanf M."/>
            <person name="Daum C."/>
            <person name="Ng V."/>
            <person name="Clum A."/>
            <person name="Steindorff A."/>
            <person name="Ohm R."/>
            <person name="Martin F."/>
            <person name="Silar P."/>
            <person name="Natvig D."/>
            <person name="Lalanne C."/>
            <person name="Gautier V."/>
            <person name="Ament-Velasquez S.L."/>
            <person name="Kruys A."/>
            <person name="Hutchinson M.I."/>
            <person name="Powell A.J."/>
            <person name="Barry K."/>
            <person name="Miller A.N."/>
            <person name="Grigoriev I.V."/>
            <person name="Debuchy R."/>
            <person name="Gladieux P."/>
            <person name="Thoren M.H."/>
            <person name="Johannesson H."/>
        </authorList>
    </citation>
    <scope>NUCLEOTIDE SEQUENCE</scope>
    <source>
        <strain evidence="2">SMH4607-1</strain>
    </source>
</reference>
<name>A0AA40EBH5_9PEZI</name>
<dbReference type="CDD" id="cd04301">
    <property type="entry name" value="NAT_SF"/>
    <property type="match status" value="1"/>
</dbReference>
<accession>A0AA40EBH5</accession>
<dbReference type="GO" id="GO:0016747">
    <property type="term" value="F:acyltransferase activity, transferring groups other than amino-acyl groups"/>
    <property type="evidence" value="ECO:0007669"/>
    <property type="project" value="InterPro"/>
</dbReference>
<dbReference type="InterPro" id="IPR052523">
    <property type="entry name" value="Trichothecene_AcTrans"/>
</dbReference>
<dbReference type="InterPro" id="IPR000182">
    <property type="entry name" value="GNAT_dom"/>
</dbReference>
<comment type="caution">
    <text evidence="2">The sequence shown here is derived from an EMBL/GenBank/DDBJ whole genome shotgun (WGS) entry which is preliminary data.</text>
</comment>
<evidence type="ECO:0000313" key="2">
    <source>
        <dbReference type="EMBL" id="KAK0732112.1"/>
    </source>
</evidence>
<dbReference type="InterPro" id="IPR016181">
    <property type="entry name" value="Acyl_CoA_acyltransferase"/>
</dbReference>
<evidence type="ECO:0000259" key="1">
    <source>
        <dbReference type="PROSITE" id="PS51186"/>
    </source>
</evidence>
<feature type="domain" description="N-acetyltransferase" evidence="1">
    <location>
        <begin position="70"/>
        <end position="207"/>
    </location>
</feature>